<dbReference type="Pfam" id="PF05876">
    <property type="entry name" value="GpA_ATPase"/>
    <property type="match status" value="1"/>
</dbReference>
<dbReference type="PANTHER" id="PTHR34413:SF2">
    <property type="entry name" value="PROPHAGE TAIL FIBER ASSEMBLY PROTEIN HOMOLOG TFAE-RELATED"/>
    <property type="match status" value="1"/>
</dbReference>
<accession>L7U9X3</accession>
<dbReference type="eggNOG" id="COG5525">
    <property type="taxonomic scope" value="Bacteria"/>
</dbReference>
<sequence>MSDYADPGEVVRAARAAWAPPPKLTLSQWADEYFYLSAESSAEPGRWRTLPYQRGIMDAFTDSAVSYVSVIKSARVGWTKILGALIGYCIHQAPASILLVMPTVEDAKGTSKEEIAPMIRDCPVLTPLVHEDADVAATREGSNTILHKRYPGGVLSLVGANSGTGFRRISRKVVLFDEVDAYPVEAGRDGDPIKLGTKRTEYFWDRKIGAGSTPLIAGSSRIAELYEQGDQRRYFVPCPHCDHMAPFVWRGDGGHVMTFDKEKPDEATFTCQANGCVIEHKDKRAMVERGEWRAAKPFAGHASFHIWTAYSYSPNASWAQLVREFLEAKDDPVKLKVFVNTVLGETWVEKGEAPAWERLLARREQYQIGMVPAGVEGLTCGVDVQKDRWVYEVVGWALDKQSWSIDAGVIMGDTANLEEWAKVDALLVREFPTAAGGTMRVRTLAVDSGYRTNTVYNWGRNHPFSRVIAVKGVDEAKVIIGAPTAVDVTEGGKRIARGYKVWPVGVDIAKEELYGWLGLSSPVNGAPFSSGFCHFPEYGEDYFKQLTAEQLVTSTDKKGREVRAWQKLPGRENHWLDARIYARAAAMRLGLDRARPASPPSEPKP</sequence>
<dbReference type="AlphaFoldDB" id="L7U9X3"/>
<dbReference type="HAMAP" id="MF_04144">
    <property type="entry name" value="TERL_LAMBDA"/>
    <property type="match status" value="1"/>
</dbReference>
<gene>
    <name evidence="3" type="ordered locus">MYSTI_01933</name>
</gene>
<dbReference type="STRING" id="1278073.MYSTI_01933"/>
<protein>
    <submittedName>
        <fullName evidence="3">Phage terminase, large subunit</fullName>
    </submittedName>
</protein>
<dbReference type="InterPro" id="IPR046453">
    <property type="entry name" value="GpA_ATPase"/>
</dbReference>
<evidence type="ECO:0000259" key="2">
    <source>
        <dbReference type="Pfam" id="PF20454"/>
    </source>
</evidence>
<feature type="domain" description="Terminase large subunit GpA endonuclease" evidence="2">
    <location>
        <begin position="301"/>
        <end position="594"/>
    </location>
</feature>
<dbReference type="InterPro" id="IPR027417">
    <property type="entry name" value="P-loop_NTPase"/>
</dbReference>
<proteinExistence type="inferred from homology"/>
<dbReference type="EMBL" id="CP004025">
    <property type="protein sequence ID" value="AGC43264.1"/>
    <property type="molecule type" value="Genomic_DNA"/>
</dbReference>
<dbReference type="InterPro" id="IPR051220">
    <property type="entry name" value="TFA_Chaperone"/>
</dbReference>
<dbReference type="PATRIC" id="fig|1278073.3.peg.1977"/>
<reference evidence="3 4" key="1">
    <citation type="journal article" date="2013" name="Genome Announc.">
        <title>Complete genome sequence of Myxococcus stipitatus strain DSM 14675, a fruiting myxobacterium.</title>
        <authorList>
            <person name="Huntley S."/>
            <person name="Kneip S."/>
            <person name="Treuner-Lange A."/>
            <person name="Sogaard-Andersen L."/>
        </authorList>
    </citation>
    <scope>NUCLEOTIDE SEQUENCE [LARGE SCALE GENOMIC DNA]</scope>
    <source>
        <strain evidence="4">DSM 14675 / JCM 12634 / Mx s8</strain>
    </source>
</reference>
<dbReference type="GO" id="GO:0016887">
    <property type="term" value="F:ATP hydrolysis activity"/>
    <property type="evidence" value="ECO:0007669"/>
    <property type="project" value="InterPro"/>
</dbReference>
<dbReference type="Proteomes" id="UP000011131">
    <property type="component" value="Chromosome"/>
</dbReference>
<evidence type="ECO:0000313" key="4">
    <source>
        <dbReference type="Proteomes" id="UP000011131"/>
    </source>
</evidence>
<dbReference type="RefSeq" id="WP_015347526.1">
    <property type="nucleotide sequence ID" value="NC_020126.1"/>
</dbReference>
<organism evidence="3 4">
    <name type="scientific">Myxococcus stipitatus (strain DSM 14675 / JCM 12634 / Mx s8)</name>
    <dbReference type="NCBI Taxonomy" id="1278073"/>
    <lineage>
        <taxon>Bacteria</taxon>
        <taxon>Pseudomonadati</taxon>
        <taxon>Myxococcota</taxon>
        <taxon>Myxococcia</taxon>
        <taxon>Myxococcales</taxon>
        <taxon>Cystobacterineae</taxon>
        <taxon>Myxococcaceae</taxon>
        <taxon>Myxococcus</taxon>
    </lineage>
</organism>
<evidence type="ECO:0000313" key="3">
    <source>
        <dbReference type="EMBL" id="AGC43264.1"/>
    </source>
</evidence>
<dbReference type="Pfam" id="PF20454">
    <property type="entry name" value="GpA_nuclease"/>
    <property type="match status" value="1"/>
</dbReference>
<dbReference type="GO" id="GO:0004519">
    <property type="term" value="F:endonuclease activity"/>
    <property type="evidence" value="ECO:0007669"/>
    <property type="project" value="InterPro"/>
</dbReference>
<dbReference type="PANTHER" id="PTHR34413">
    <property type="entry name" value="PROPHAGE TAIL FIBER ASSEMBLY PROTEIN HOMOLOG TFAE-RELATED-RELATED"/>
    <property type="match status" value="1"/>
</dbReference>
<dbReference type="Gene3D" id="3.40.50.300">
    <property type="entry name" value="P-loop containing nucleotide triphosphate hydrolases"/>
    <property type="match status" value="1"/>
</dbReference>
<name>L7U9X3_MYXSD</name>
<dbReference type="InterPro" id="IPR008866">
    <property type="entry name" value="Phage_lambda_GpA-like"/>
</dbReference>
<dbReference type="InterPro" id="IPR046454">
    <property type="entry name" value="GpA_endonuclease"/>
</dbReference>
<keyword evidence="4" id="KW-1185">Reference proteome</keyword>
<evidence type="ECO:0000259" key="1">
    <source>
        <dbReference type="Pfam" id="PF05876"/>
    </source>
</evidence>
<dbReference type="KEGG" id="msd:MYSTI_01933"/>
<dbReference type="GO" id="GO:0005524">
    <property type="term" value="F:ATP binding"/>
    <property type="evidence" value="ECO:0007669"/>
    <property type="project" value="InterPro"/>
</dbReference>
<dbReference type="HOGENOM" id="CLU_023850_4_1_7"/>
<feature type="domain" description="Phage terminase large subunit GpA ATPase" evidence="1">
    <location>
        <begin position="41"/>
        <end position="292"/>
    </location>
</feature>